<gene>
    <name evidence="2" type="ORF">CNYM01_08646</name>
</gene>
<dbReference type="SUPFAM" id="SSF51735">
    <property type="entry name" value="NAD(P)-binding Rossmann-fold domains"/>
    <property type="match status" value="1"/>
</dbReference>
<evidence type="ECO:0000313" key="2">
    <source>
        <dbReference type="EMBL" id="KXH29696.1"/>
    </source>
</evidence>
<accession>A0A135S1A6</accession>
<organism evidence="2 3">
    <name type="scientific">Colletotrichum nymphaeae SA-01</name>
    <dbReference type="NCBI Taxonomy" id="1460502"/>
    <lineage>
        <taxon>Eukaryota</taxon>
        <taxon>Fungi</taxon>
        <taxon>Dikarya</taxon>
        <taxon>Ascomycota</taxon>
        <taxon>Pezizomycotina</taxon>
        <taxon>Sordariomycetes</taxon>
        <taxon>Hypocreomycetidae</taxon>
        <taxon>Glomerellales</taxon>
        <taxon>Glomerellaceae</taxon>
        <taxon>Colletotrichum</taxon>
        <taxon>Colletotrichum acutatum species complex</taxon>
    </lineage>
</organism>
<dbReference type="InterPro" id="IPR051783">
    <property type="entry name" value="NAD(P)-dependent_oxidoreduct"/>
</dbReference>
<dbReference type="Proteomes" id="UP000070054">
    <property type="component" value="Unassembled WGS sequence"/>
</dbReference>
<keyword evidence="3" id="KW-1185">Reference proteome</keyword>
<evidence type="ECO:0000259" key="1">
    <source>
        <dbReference type="Pfam" id="PF13460"/>
    </source>
</evidence>
<dbReference type="EMBL" id="JEMN01001686">
    <property type="protein sequence ID" value="KXH29696.1"/>
    <property type="molecule type" value="Genomic_DNA"/>
</dbReference>
<dbReference type="PANTHER" id="PTHR48079:SF6">
    <property type="entry name" value="NAD(P)-BINDING DOMAIN-CONTAINING PROTEIN-RELATED"/>
    <property type="match status" value="1"/>
</dbReference>
<dbReference type="GO" id="GO:0004029">
    <property type="term" value="F:aldehyde dehydrogenase (NAD+) activity"/>
    <property type="evidence" value="ECO:0007669"/>
    <property type="project" value="TreeGrafter"/>
</dbReference>
<name>A0A135S1A6_9PEZI</name>
<dbReference type="InterPro" id="IPR016040">
    <property type="entry name" value="NAD(P)-bd_dom"/>
</dbReference>
<evidence type="ECO:0000313" key="3">
    <source>
        <dbReference type="Proteomes" id="UP000070054"/>
    </source>
</evidence>
<dbReference type="Gene3D" id="3.40.50.720">
    <property type="entry name" value="NAD(P)-binding Rossmann-like Domain"/>
    <property type="match status" value="2"/>
</dbReference>
<comment type="caution">
    <text evidence="2">The sequence shown here is derived from an EMBL/GenBank/DDBJ whole genome shotgun (WGS) entry which is preliminary data.</text>
</comment>
<proteinExistence type="predicted"/>
<sequence length="378" mass="42218">MTVKIFLTGVTGYIGGDAFYALYEKHPEYEYALLVRNEERAAPVKKAYPKVRIVLGGLEDASVIEKEAAAADIVIHTAGSADDEPSAKAIAKGLAEGHTPEKPGFWLHISGTGILQWVRHIQRERERFFFFQYLSEWPLTPQPQYDMRNKRYGEAPLPDQDYHDIRDIDRILSLPDDAIHRDIDKIVLGSNSPSVRTAIVGPPTIYGRGRGPTNQRSIQVPSLAQATLEKGFAPIVAPGKAEWDNVHVHDLSRLFVKLAEATQDASKNADPEILGPRAYYFVESGTHAWREVAGWVAEEAFKQGFLPAALTKETTMKEVLQSDGKANATWGFNSKSKAERARKYFGWEAESRSLREDIADTVAFEAKKLGIQPKEKKQ</sequence>
<dbReference type="GO" id="GO:0005737">
    <property type="term" value="C:cytoplasm"/>
    <property type="evidence" value="ECO:0007669"/>
    <property type="project" value="TreeGrafter"/>
</dbReference>
<dbReference type="PANTHER" id="PTHR48079">
    <property type="entry name" value="PROTEIN YEEZ"/>
    <property type="match status" value="1"/>
</dbReference>
<dbReference type="OrthoDB" id="2130169at2759"/>
<feature type="domain" description="NAD(P)-binding" evidence="1">
    <location>
        <begin position="9"/>
        <end position="94"/>
    </location>
</feature>
<dbReference type="InterPro" id="IPR036291">
    <property type="entry name" value="NAD(P)-bd_dom_sf"/>
</dbReference>
<reference evidence="2 3" key="1">
    <citation type="submission" date="2014-02" db="EMBL/GenBank/DDBJ databases">
        <title>The genome sequence of Colletotrichum nymphaeae SA-01.</title>
        <authorList>
            <person name="Baroncelli R."/>
            <person name="Thon M.R."/>
        </authorList>
    </citation>
    <scope>NUCLEOTIDE SEQUENCE [LARGE SCALE GENOMIC DNA]</scope>
    <source>
        <strain evidence="2 3">SA-01</strain>
    </source>
</reference>
<protein>
    <recommendedName>
        <fullName evidence="1">NAD(P)-binding domain-containing protein</fullName>
    </recommendedName>
</protein>
<dbReference type="AlphaFoldDB" id="A0A135S1A6"/>
<dbReference type="Pfam" id="PF13460">
    <property type="entry name" value="NAD_binding_10"/>
    <property type="match status" value="1"/>
</dbReference>